<proteinExistence type="inferred from homology"/>
<dbReference type="Pfam" id="PF00139">
    <property type="entry name" value="Lectin_legB"/>
    <property type="match status" value="1"/>
</dbReference>
<dbReference type="PROSITE" id="PS00307">
    <property type="entry name" value="LECTIN_LEGUME_BETA"/>
    <property type="match status" value="1"/>
</dbReference>
<gene>
    <name evidence="5" type="ORF">RHSIM_Rhsim10G0189000</name>
</gene>
<dbReference type="PANTHER" id="PTHR32401:SF48">
    <property type="entry name" value="LEGUME LECTIN DOMAIN-CONTAINING PROTEIN"/>
    <property type="match status" value="1"/>
</dbReference>
<dbReference type="InterPro" id="IPR013320">
    <property type="entry name" value="ConA-like_dom_sf"/>
</dbReference>
<dbReference type="CDD" id="cd06899">
    <property type="entry name" value="lectin_legume_LecRK_Arcelin_ConA"/>
    <property type="match status" value="1"/>
</dbReference>
<evidence type="ECO:0000313" key="5">
    <source>
        <dbReference type="EMBL" id="KAF7130853.1"/>
    </source>
</evidence>
<reference evidence="5" key="1">
    <citation type="submission" date="2019-11" db="EMBL/GenBank/DDBJ databases">
        <authorList>
            <person name="Liu Y."/>
            <person name="Hou J."/>
            <person name="Li T.-Q."/>
            <person name="Guan C.-H."/>
            <person name="Wu X."/>
            <person name="Wu H.-Z."/>
            <person name="Ling F."/>
            <person name="Zhang R."/>
            <person name="Shi X.-G."/>
            <person name="Ren J.-P."/>
            <person name="Chen E.-F."/>
            <person name="Sun J.-M."/>
        </authorList>
    </citation>
    <scope>NUCLEOTIDE SEQUENCE</scope>
    <source>
        <strain evidence="5">Adult_tree_wgs_1</strain>
        <tissue evidence="5">Leaves</tissue>
    </source>
</reference>
<comment type="caution">
    <text evidence="5">The sequence shown here is derived from an EMBL/GenBank/DDBJ whole genome shotgun (WGS) entry which is preliminary data.</text>
</comment>
<dbReference type="Proteomes" id="UP000626092">
    <property type="component" value="Unassembled WGS sequence"/>
</dbReference>
<evidence type="ECO:0000259" key="4">
    <source>
        <dbReference type="Pfam" id="PF00139"/>
    </source>
</evidence>
<dbReference type="SUPFAM" id="SSF49899">
    <property type="entry name" value="Concanavalin A-like lectins/glucanases"/>
    <property type="match status" value="1"/>
</dbReference>
<keyword evidence="6" id="KW-1185">Reference proteome</keyword>
<dbReference type="Gene3D" id="2.60.120.200">
    <property type="match status" value="1"/>
</dbReference>
<comment type="similarity">
    <text evidence="1">Belongs to the leguminous lectin family.</text>
</comment>
<evidence type="ECO:0000313" key="6">
    <source>
        <dbReference type="Proteomes" id="UP000626092"/>
    </source>
</evidence>
<dbReference type="GO" id="GO:0030246">
    <property type="term" value="F:carbohydrate binding"/>
    <property type="evidence" value="ECO:0007669"/>
    <property type="project" value="UniProtKB-KW"/>
</dbReference>
<keyword evidence="2" id="KW-0430">Lectin</keyword>
<feature type="signal peptide" evidence="3">
    <location>
        <begin position="1"/>
        <end position="27"/>
    </location>
</feature>
<dbReference type="InterPro" id="IPR001220">
    <property type="entry name" value="Legume_lectin_dom"/>
</dbReference>
<evidence type="ECO:0000256" key="1">
    <source>
        <dbReference type="ARBA" id="ARBA00007606"/>
    </source>
</evidence>
<protein>
    <recommendedName>
        <fullName evidence="4">Legume lectin domain-containing protein</fullName>
    </recommendedName>
</protein>
<sequence>MGMAANPITAVVLLLLSILAAPPPVSAKLKTTTISFNTFTFSDPLKVNPPATISNDALQVTPDTGNTAAASSLLANQSGRILFDTPFQLWEGKNDTFSDRVASFNASFLVNIFRLKDSPTPGEGLTFVVAPDLNLPLNSSGEYLGLTNATTDGNASNQILAVELDTFQEDFDPDANHVGLNINSVRSNKTTSLTPLLVGPNQTANFFNVWVQYDGVKKVIYGPFISAFTSPCRKMLWTNLWSLNLIQCVHGRAV</sequence>
<dbReference type="PANTHER" id="PTHR32401">
    <property type="entry name" value="CONCANAVALIN A-LIKE LECTIN FAMILY PROTEIN"/>
    <property type="match status" value="1"/>
</dbReference>
<dbReference type="EMBL" id="WJXA01000010">
    <property type="protein sequence ID" value="KAF7130853.1"/>
    <property type="molecule type" value="Genomic_DNA"/>
</dbReference>
<dbReference type="InterPro" id="IPR019825">
    <property type="entry name" value="Lectin_legB_Mn/Ca_BS"/>
</dbReference>
<evidence type="ECO:0000256" key="2">
    <source>
        <dbReference type="ARBA" id="ARBA00022734"/>
    </source>
</evidence>
<feature type="domain" description="Legume lectin" evidence="4">
    <location>
        <begin position="34"/>
        <end position="220"/>
    </location>
</feature>
<name>A0A834GIE9_RHOSS</name>
<dbReference type="InterPro" id="IPR050258">
    <property type="entry name" value="Leguminous_Lectin"/>
</dbReference>
<feature type="chain" id="PRO_5032276683" description="Legume lectin domain-containing protein" evidence="3">
    <location>
        <begin position="28"/>
        <end position="254"/>
    </location>
</feature>
<dbReference type="AlphaFoldDB" id="A0A834GIE9"/>
<keyword evidence="3" id="KW-0732">Signal</keyword>
<evidence type="ECO:0000256" key="3">
    <source>
        <dbReference type="SAM" id="SignalP"/>
    </source>
</evidence>
<dbReference type="OrthoDB" id="1913956at2759"/>
<accession>A0A834GIE9</accession>
<organism evidence="5 6">
    <name type="scientific">Rhododendron simsii</name>
    <name type="common">Sims's rhododendron</name>
    <dbReference type="NCBI Taxonomy" id="118357"/>
    <lineage>
        <taxon>Eukaryota</taxon>
        <taxon>Viridiplantae</taxon>
        <taxon>Streptophyta</taxon>
        <taxon>Embryophyta</taxon>
        <taxon>Tracheophyta</taxon>
        <taxon>Spermatophyta</taxon>
        <taxon>Magnoliopsida</taxon>
        <taxon>eudicotyledons</taxon>
        <taxon>Gunneridae</taxon>
        <taxon>Pentapetalae</taxon>
        <taxon>asterids</taxon>
        <taxon>Ericales</taxon>
        <taxon>Ericaceae</taxon>
        <taxon>Ericoideae</taxon>
        <taxon>Rhodoreae</taxon>
        <taxon>Rhododendron</taxon>
    </lineage>
</organism>